<dbReference type="PANTHER" id="PTHR30203:SF23">
    <property type="entry name" value="OUTER MEMBRANE EFFLUX PROTEIN"/>
    <property type="match status" value="1"/>
</dbReference>
<name>A0ABZ3F5M9_9HELI</name>
<dbReference type="RefSeq" id="WP_295701595.1">
    <property type="nucleotide sequence ID" value="NZ_CP145316.1"/>
</dbReference>
<protein>
    <submittedName>
        <fullName evidence="2">TolC family protein</fullName>
    </submittedName>
</protein>
<dbReference type="SUPFAM" id="SSF56954">
    <property type="entry name" value="Outer membrane efflux proteins (OEP)"/>
    <property type="match status" value="1"/>
</dbReference>
<accession>A0ABZ3F5M9</accession>
<dbReference type="PANTHER" id="PTHR30203">
    <property type="entry name" value="OUTER MEMBRANE CATION EFFLUX PROTEIN"/>
    <property type="match status" value="1"/>
</dbReference>
<feature type="signal peptide" evidence="1">
    <location>
        <begin position="1"/>
        <end position="20"/>
    </location>
</feature>
<evidence type="ECO:0000313" key="2">
    <source>
        <dbReference type="EMBL" id="XAM17847.1"/>
    </source>
</evidence>
<dbReference type="InterPro" id="IPR010131">
    <property type="entry name" value="MdtP/NodT-like"/>
</dbReference>
<reference evidence="2 3" key="1">
    <citation type="submission" date="2024-02" db="EMBL/GenBank/DDBJ databases">
        <title>Genome and pathogenicity analysis of Helicobacter mastomyrinus isolated from mice.</title>
        <authorList>
            <person name="Zhu L."/>
        </authorList>
    </citation>
    <scope>NUCLEOTIDE SEQUENCE [LARGE SCALE GENOMIC DNA]</scope>
    <source>
        <strain evidence="2 3">Hm-17</strain>
    </source>
</reference>
<keyword evidence="1" id="KW-0732">Signal</keyword>
<organism evidence="2 3">
    <name type="scientific">Helicobacter mastomyrinus</name>
    <dbReference type="NCBI Taxonomy" id="287948"/>
    <lineage>
        <taxon>Bacteria</taxon>
        <taxon>Pseudomonadati</taxon>
        <taxon>Campylobacterota</taxon>
        <taxon>Epsilonproteobacteria</taxon>
        <taxon>Campylobacterales</taxon>
        <taxon>Helicobacteraceae</taxon>
        <taxon>Helicobacter</taxon>
    </lineage>
</organism>
<sequence>MRYAPLILALAFFMLSALNAGESLTEEFSALLQNELSKNEKIKQLEYEIQALEHQSRAESKWDNPSLSFGMSNAQVPTPLNLSANDMQNIFVSVGQNLDINAKRNLQGTITRKQSNIKLLELKSLKNQYILSMLIESINVKKNQQILVFTQDAIKNLDVLMASLHKSSNFNPLQLNKLNLLKAKLQIKQNDIQNQLQTSHIVISEVSFEHTTNLTPPTPDEKALKSVQRADFIKDILQNNYEIQIALLRDSIAKDSLNLAKKSYIGDLTISGSYMYRVSKPDMFALSLSIPLPIYGKERQLVKQGSYENMLSQSGIAEMQNTIKHTAFNLQAKLTNLQENLKLIEDTLLPSNQKISNLYKHHSTSQSSAFLEFYNAMNDEIDTHILRLEMLAQMYIAYWNLRSLKGEI</sequence>
<dbReference type="EMBL" id="CP145316">
    <property type="protein sequence ID" value="XAM17847.1"/>
    <property type="molecule type" value="Genomic_DNA"/>
</dbReference>
<gene>
    <name evidence="2" type="ORF">V3I05_09170</name>
</gene>
<dbReference type="Proteomes" id="UP001434737">
    <property type="component" value="Chromosome"/>
</dbReference>
<keyword evidence="3" id="KW-1185">Reference proteome</keyword>
<evidence type="ECO:0000256" key="1">
    <source>
        <dbReference type="SAM" id="SignalP"/>
    </source>
</evidence>
<evidence type="ECO:0000313" key="3">
    <source>
        <dbReference type="Proteomes" id="UP001434737"/>
    </source>
</evidence>
<feature type="chain" id="PRO_5047000293" evidence="1">
    <location>
        <begin position="21"/>
        <end position="408"/>
    </location>
</feature>
<proteinExistence type="predicted"/>
<dbReference type="Gene3D" id="1.20.1600.10">
    <property type="entry name" value="Outer membrane efflux proteins (OEP)"/>
    <property type="match status" value="1"/>
</dbReference>